<evidence type="ECO:0000313" key="5">
    <source>
        <dbReference type="Proteomes" id="UP001152320"/>
    </source>
</evidence>
<evidence type="ECO:0000313" key="4">
    <source>
        <dbReference type="EMBL" id="KAJ8051017.1"/>
    </source>
</evidence>
<proteinExistence type="predicted"/>
<dbReference type="InterPro" id="IPR027417">
    <property type="entry name" value="P-loop_NTPase"/>
</dbReference>
<dbReference type="InterPro" id="IPR007111">
    <property type="entry name" value="NACHT_NTPase"/>
</dbReference>
<dbReference type="SUPFAM" id="SSF52540">
    <property type="entry name" value="P-loop containing nucleoside triphosphate hydrolases"/>
    <property type="match status" value="1"/>
</dbReference>
<dbReference type="EMBL" id="JAIZAY010000001">
    <property type="protein sequence ID" value="KAJ8051017.1"/>
    <property type="molecule type" value="Genomic_DNA"/>
</dbReference>
<dbReference type="InterPro" id="IPR013783">
    <property type="entry name" value="Ig-like_fold"/>
</dbReference>
<name>A0A9Q1CS10_HOLLE</name>
<keyword evidence="2" id="KW-0732">Signal</keyword>
<feature type="chain" id="PRO_5040438404" evidence="2">
    <location>
        <begin position="24"/>
        <end position="1260"/>
    </location>
</feature>
<feature type="region of interest" description="Disordered" evidence="1">
    <location>
        <begin position="1214"/>
        <end position="1236"/>
    </location>
</feature>
<dbReference type="SUPFAM" id="SSF48726">
    <property type="entry name" value="Immunoglobulin"/>
    <property type="match status" value="1"/>
</dbReference>
<reference evidence="4" key="1">
    <citation type="submission" date="2021-10" db="EMBL/GenBank/DDBJ databases">
        <title>Tropical sea cucumber genome reveals ecological adaptation and Cuvierian tubules defense mechanism.</title>
        <authorList>
            <person name="Chen T."/>
        </authorList>
    </citation>
    <scope>NUCLEOTIDE SEQUENCE</scope>
    <source>
        <strain evidence="4">Nanhai2018</strain>
        <tissue evidence="4">Muscle</tissue>
    </source>
</reference>
<dbReference type="PROSITE" id="PS50837">
    <property type="entry name" value="NACHT"/>
    <property type="match status" value="1"/>
</dbReference>
<protein>
    <submittedName>
        <fullName evidence="4">NLR family CARD domain-containing protein 4</fullName>
    </submittedName>
</protein>
<organism evidence="4 5">
    <name type="scientific">Holothuria leucospilota</name>
    <name type="common">Black long sea cucumber</name>
    <name type="synonym">Mertensiothuria leucospilota</name>
    <dbReference type="NCBI Taxonomy" id="206669"/>
    <lineage>
        <taxon>Eukaryota</taxon>
        <taxon>Metazoa</taxon>
        <taxon>Echinodermata</taxon>
        <taxon>Eleutherozoa</taxon>
        <taxon>Echinozoa</taxon>
        <taxon>Holothuroidea</taxon>
        <taxon>Aspidochirotacea</taxon>
        <taxon>Aspidochirotida</taxon>
        <taxon>Holothuriidae</taxon>
        <taxon>Holothuria</taxon>
    </lineage>
</organism>
<dbReference type="OrthoDB" id="120976at2759"/>
<dbReference type="PANTHER" id="PTHR46312">
    <property type="entry name" value="NACHT DOMAIN-CONTAINING PROTEIN"/>
    <property type="match status" value="1"/>
</dbReference>
<evidence type="ECO:0000256" key="1">
    <source>
        <dbReference type="SAM" id="MobiDB-lite"/>
    </source>
</evidence>
<dbReference type="Proteomes" id="UP001152320">
    <property type="component" value="Chromosome 1"/>
</dbReference>
<keyword evidence="5" id="KW-1185">Reference proteome</keyword>
<evidence type="ECO:0000256" key="2">
    <source>
        <dbReference type="SAM" id="SignalP"/>
    </source>
</evidence>
<dbReference type="AlphaFoldDB" id="A0A9Q1CS10"/>
<feature type="signal peptide" evidence="2">
    <location>
        <begin position="1"/>
        <end position="23"/>
    </location>
</feature>
<dbReference type="PANTHER" id="PTHR46312:SF2">
    <property type="entry name" value="NUCLEOTIDE-BINDING OLIGOMERIZATION DOMAIN-CONTAINING PROTEIN 2-LIKE"/>
    <property type="match status" value="1"/>
</dbReference>
<sequence>MKSMKTAVFMSFLLAMLAKELQCLDINQEGTCDSPQFVELGKNATINCSFHENFFSVLWYDTTDTLLAQPILHYRSSIKTGLGYVTGEYDVHPNGSLIIKDVSLTHEKTFSVAYLHSQEGTVVYVDVVIFVIVKPSVPYPVFEGCSQTTNRCFAVIDKSSNVTCSVTGARPMLSLTLISRTAKGDKMISNQSLASPVGKTYTSRIRSRYIFQHTSHLILLVCKACSPQRVLENTESLLLAQHSEVNLPSFRISRFVERYERMELTCTDQNTGFTVWRKAINESRFETLLYSAFIGEKWSNVFAEGIVLGGKGSLVRPLTNVKDEGLYYCIFGDGESDSVVVYDISVVVYPVPMHPVIKGCEHKQYCLLEVEQEGNLTCTMTGIRPLVHLEWRTLYDRDAVFLSFQKQQLTVKDKEEIFDVTVTATYSVKDSSPGRITLECRVVGARGNFSNLRKNMDLIILKDKLNPTITIKTSSAHKKLWTLPGVLFVLIAVSAFFARRYLGKQEKPDLQLTATDRDENAATVLPLLSGAKSISGIKDQFLKEIKGKYQDLCYAVQPIPYIKDRLYCVNNVFIEGEIEVLHKEQEIYKRDMWTKLGTYQNALSNLKEKSKRIILEGEPGYGKSTVALQFAFDWCNQSPKSALEHVDILILLRLRQLGGVHSIYRAIKDFILPSQTSLNEEDITDILDNSKSVLVILDGFDEYPNQDNETNTDIIKIIAGEMFKDFMVITTTRSSFLPKEYPPLTTRIRLNGFDEEARIKYLRKAVISDDDGSVGKIQERLNENPILSDLCQIPLHFVIFAHIIYERKILWQVNSVTSFFRFMISCFFSHMRNKMEGENVRKYNFERDHSNLDLVAFEGLVGDWKRIVWRRDALKSKIGLRLYDQYVRIGILVEEELIDFRDAPVLSTANSGSHIVQQYNKEVRFFHKLFCEWYAAHHLADYIQQNPNSDLTLYLKHLNPFDVQYLYRFACGLNSESAEDVINYLSDIEGGKKFAILCLLEQNGMTDNIKERIRQLCFEGVIISSFDSLLLQRSSLQLLELASRNNISIEHLDIDYLESVDVSKFTIRNKSGLVITSNLPFRRLVITLYDRKITEDEVIDIFKFSAHCSSLLELKFDCCLPDSLVKVNANILRGLTTRNVKVKYQGSRYELPMYILNLHTGRWMRESDDLVCTVEQFKQMNSEWIEKFYKTEEYLKGRVQITREMLREDALKRSRTTPSVYDKPNHCRGDEDSPEAAPMLAIRANDGNTKLRESAPDGVI</sequence>
<feature type="domain" description="NACHT" evidence="3">
    <location>
        <begin position="611"/>
        <end position="716"/>
    </location>
</feature>
<accession>A0A9Q1CS10</accession>
<dbReference type="InterPro" id="IPR036179">
    <property type="entry name" value="Ig-like_dom_sf"/>
</dbReference>
<dbReference type="Pfam" id="PF05729">
    <property type="entry name" value="NACHT"/>
    <property type="match status" value="1"/>
</dbReference>
<comment type="caution">
    <text evidence="4">The sequence shown here is derived from an EMBL/GenBank/DDBJ whole genome shotgun (WGS) entry which is preliminary data.</text>
</comment>
<dbReference type="Gene3D" id="2.60.40.10">
    <property type="entry name" value="Immunoglobulins"/>
    <property type="match status" value="1"/>
</dbReference>
<gene>
    <name evidence="4" type="ORF">HOLleu_04426</name>
</gene>
<evidence type="ECO:0000259" key="3">
    <source>
        <dbReference type="PROSITE" id="PS50837"/>
    </source>
</evidence>
<dbReference type="Gene3D" id="3.40.50.300">
    <property type="entry name" value="P-loop containing nucleotide triphosphate hydrolases"/>
    <property type="match status" value="1"/>
</dbReference>